<dbReference type="EMBL" id="CP069352">
    <property type="protein sequence ID" value="QRK81909.1"/>
    <property type="molecule type" value="Genomic_DNA"/>
</dbReference>
<name>A0ABX7G9N6_9PSED</name>
<dbReference type="NCBIfam" id="NF041811">
    <property type="entry name" value="Avs1c"/>
    <property type="match status" value="1"/>
</dbReference>
<sequence length="85" mass="9949">MRIEQMKTPDTRAEFERRFNLLRDSIEQGKYSLPPDYVDGLMAVRRLPNGRLDILSINQSVRMQMNMMVQFADVMGDVLPDDQDE</sequence>
<keyword evidence="2" id="KW-1185">Reference proteome</keyword>
<dbReference type="RefSeq" id="WP_203418050.1">
    <property type="nucleotide sequence ID" value="NZ_CP069352.1"/>
</dbReference>
<evidence type="ECO:0000313" key="2">
    <source>
        <dbReference type="Proteomes" id="UP000663686"/>
    </source>
</evidence>
<evidence type="ECO:0000313" key="1">
    <source>
        <dbReference type="EMBL" id="QRK81909.1"/>
    </source>
</evidence>
<organism evidence="1 2">
    <name type="scientific">Pseudomonas granadensis</name>
    <dbReference type="NCBI Taxonomy" id="1421430"/>
    <lineage>
        <taxon>Bacteria</taxon>
        <taxon>Pseudomonadati</taxon>
        <taxon>Pseudomonadota</taxon>
        <taxon>Gammaproteobacteria</taxon>
        <taxon>Pseudomonadales</taxon>
        <taxon>Pseudomonadaceae</taxon>
        <taxon>Pseudomonas</taxon>
    </lineage>
</organism>
<accession>A0ABX7G9N6</accession>
<protein>
    <recommendedName>
        <fullName evidence="3">Transcriptional regulator</fullName>
    </recommendedName>
</protein>
<proteinExistence type="predicted"/>
<reference evidence="1 2" key="2">
    <citation type="submission" date="2021-03" db="EMBL/GenBank/DDBJ databases">
        <title>P. granadensis CT364 genome publication.</title>
        <authorList>
            <person name="Stach J."/>
            <person name="Montero-Calasanz Md.C."/>
        </authorList>
    </citation>
    <scope>NUCLEOTIDE SEQUENCE [LARGE SCALE GENOMIC DNA]</scope>
    <source>
        <strain evidence="1 2">CT364</strain>
    </source>
</reference>
<evidence type="ECO:0008006" key="3">
    <source>
        <dbReference type="Google" id="ProtNLM"/>
    </source>
</evidence>
<dbReference type="Proteomes" id="UP000663686">
    <property type="component" value="Chromosome"/>
</dbReference>
<reference evidence="1 2" key="1">
    <citation type="submission" date="2021-02" db="EMBL/GenBank/DDBJ databases">
        <authorList>
            <person name="Cea Torrescassana E."/>
        </authorList>
    </citation>
    <scope>NUCLEOTIDE SEQUENCE [LARGE SCALE GENOMIC DNA]</scope>
    <source>
        <strain evidence="1 2">CT364</strain>
    </source>
</reference>
<gene>
    <name evidence="1" type="ORF">JN757_15135</name>
</gene>